<evidence type="ECO:0000313" key="1">
    <source>
        <dbReference type="Proteomes" id="UP000887579"/>
    </source>
</evidence>
<accession>A0AC34G1V2</accession>
<dbReference type="Proteomes" id="UP000887579">
    <property type="component" value="Unplaced"/>
</dbReference>
<dbReference type="WBParaSite" id="ES5_v2.g23500.t1">
    <property type="protein sequence ID" value="ES5_v2.g23500.t1"/>
    <property type="gene ID" value="ES5_v2.g23500"/>
</dbReference>
<evidence type="ECO:0000313" key="2">
    <source>
        <dbReference type="WBParaSite" id="ES5_v2.g23500.t1"/>
    </source>
</evidence>
<proteinExistence type="predicted"/>
<sequence length="120" mass="13409">MHDVRLGLYDGPKKKPTTTPEITCTMCKYVVSDIQSANTQRTLVDQTWIDKCKIFCSLEKNCTDLLKKHYNDIAVRHLSTNAQTVCHKFGYCTDSGPTTVSTRLQKVIGDLKTGEAPIGE</sequence>
<name>A0AC34G1V2_9BILA</name>
<organism evidence="1 2">
    <name type="scientific">Panagrolaimus sp. ES5</name>
    <dbReference type="NCBI Taxonomy" id="591445"/>
    <lineage>
        <taxon>Eukaryota</taxon>
        <taxon>Metazoa</taxon>
        <taxon>Ecdysozoa</taxon>
        <taxon>Nematoda</taxon>
        <taxon>Chromadorea</taxon>
        <taxon>Rhabditida</taxon>
        <taxon>Tylenchina</taxon>
        <taxon>Panagrolaimomorpha</taxon>
        <taxon>Panagrolaimoidea</taxon>
        <taxon>Panagrolaimidae</taxon>
        <taxon>Panagrolaimus</taxon>
    </lineage>
</organism>
<protein>
    <submittedName>
        <fullName evidence="2">Saposin B-type domain-containing protein</fullName>
    </submittedName>
</protein>
<reference evidence="2" key="1">
    <citation type="submission" date="2022-11" db="UniProtKB">
        <authorList>
            <consortium name="WormBaseParasite"/>
        </authorList>
    </citation>
    <scope>IDENTIFICATION</scope>
</reference>